<sequence length="381" mass="44502">MYIGRPADHISWRTLRRSYQWPFITYEKNYILQVETIQHYFFDWTIVETTYGVAFLEYENTSLPVDKSKLNFLPTDCSPEKKCTVLNCPFERYPSDYNYKCLSYDKLKHPHPENIDKEILQDTQFTEGYEEHFINMHYDSHVDGFKFEFPTGMPYYNEDKMNLISKDCTSVNCPRNADKYDRNCNCFYHKKHKLGNIIQIVLYNMGTGGAFSTGYAHPFHIHGTHYYVMKVGWPSYNASGMIENLNPDIACAGPHADCDGASWANKTWLNGAVSGMNTKNPSSRDTITLPVGGYIVIRYKFFLKFRYHIWFTYLYTNFCRFRAKNPGWFFAHCHLVLHHMGGTAYAFKVGEDSEIPMPPDNFPHDCGYFSMPSVSHVYNRN</sequence>
<dbReference type="GO" id="GO:0005507">
    <property type="term" value="F:copper ion binding"/>
    <property type="evidence" value="ECO:0007669"/>
    <property type="project" value="InterPro"/>
</dbReference>
<dbReference type="GO" id="GO:0006826">
    <property type="term" value="P:iron ion transport"/>
    <property type="evidence" value="ECO:0007669"/>
    <property type="project" value="TreeGrafter"/>
</dbReference>
<dbReference type="InterPro" id="IPR045087">
    <property type="entry name" value="Cu-oxidase_fam"/>
</dbReference>
<dbReference type="AlphaFoldDB" id="A0A1I7XRL1"/>
<reference evidence="6" key="1">
    <citation type="submission" date="2016-11" db="UniProtKB">
        <authorList>
            <consortium name="WormBaseParasite"/>
        </authorList>
    </citation>
    <scope>IDENTIFICATION</scope>
</reference>
<feature type="domain" description="Plastocyanin-like" evidence="4">
    <location>
        <begin position="176"/>
        <end position="301"/>
    </location>
</feature>
<dbReference type="Gene3D" id="2.60.40.420">
    <property type="entry name" value="Cupredoxins - blue copper proteins"/>
    <property type="match status" value="1"/>
</dbReference>
<keyword evidence="5" id="KW-1185">Reference proteome</keyword>
<dbReference type="SUPFAM" id="SSF49503">
    <property type="entry name" value="Cupredoxins"/>
    <property type="match status" value="1"/>
</dbReference>
<dbReference type="Proteomes" id="UP000095283">
    <property type="component" value="Unplaced"/>
</dbReference>
<dbReference type="InterPro" id="IPR011706">
    <property type="entry name" value="Cu-oxidase_C"/>
</dbReference>
<dbReference type="GO" id="GO:0016491">
    <property type="term" value="F:oxidoreductase activity"/>
    <property type="evidence" value="ECO:0007669"/>
    <property type="project" value="UniProtKB-KW"/>
</dbReference>
<keyword evidence="1" id="KW-0479">Metal-binding</keyword>
<dbReference type="CDD" id="cd13905">
    <property type="entry name" value="CuRO_3_tcLLC2_insect_like"/>
    <property type="match status" value="1"/>
</dbReference>
<evidence type="ECO:0000313" key="6">
    <source>
        <dbReference type="WBParaSite" id="Hba_20127"/>
    </source>
</evidence>
<dbReference type="InterPro" id="IPR008972">
    <property type="entry name" value="Cupredoxin"/>
</dbReference>
<dbReference type="GO" id="GO:0005886">
    <property type="term" value="C:plasma membrane"/>
    <property type="evidence" value="ECO:0007669"/>
    <property type="project" value="TreeGrafter"/>
</dbReference>
<dbReference type="WBParaSite" id="Hba_20127">
    <property type="protein sequence ID" value="Hba_20127"/>
    <property type="gene ID" value="Hba_20127"/>
</dbReference>
<keyword evidence="2" id="KW-0560">Oxidoreductase</keyword>
<evidence type="ECO:0000313" key="5">
    <source>
        <dbReference type="Proteomes" id="UP000095283"/>
    </source>
</evidence>
<evidence type="ECO:0000259" key="4">
    <source>
        <dbReference type="Pfam" id="PF07731"/>
    </source>
</evidence>
<evidence type="ECO:0000256" key="2">
    <source>
        <dbReference type="ARBA" id="ARBA00023002"/>
    </source>
</evidence>
<dbReference type="Pfam" id="PF07731">
    <property type="entry name" value="Cu-oxidase_2"/>
    <property type="match status" value="2"/>
</dbReference>
<feature type="domain" description="Plastocyanin-like" evidence="4">
    <location>
        <begin position="320"/>
        <end position="352"/>
    </location>
</feature>
<name>A0A1I7XRL1_HETBA</name>
<keyword evidence="3" id="KW-0186">Copper</keyword>
<proteinExistence type="predicted"/>
<evidence type="ECO:0000256" key="3">
    <source>
        <dbReference type="ARBA" id="ARBA00023008"/>
    </source>
</evidence>
<protein>
    <submittedName>
        <fullName evidence="6">Plastocyanin-like domain-containing protein</fullName>
    </submittedName>
</protein>
<accession>A0A1I7XRL1</accession>
<dbReference type="PANTHER" id="PTHR11709">
    <property type="entry name" value="MULTI-COPPER OXIDASE"/>
    <property type="match status" value="1"/>
</dbReference>
<dbReference type="PANTHER" id="PTHR11709:SF394">
    <property type="entry name" value="FI03373P-RELATED"/>
    <property type="match status" value="1"/>
</dbReference>
<organism evidence="5 6">
    <name type="scientific">Heterorhabditis bacteriophora</name>
    <name type="common">Entomopathogenic nematode worm</name>
    <dbReference type="NCBI Taxonomy" id="37862"/>
    <lineage>
        <taxon>Eukaryota</taxon>
        <taxon>Metazoa</taxon>
        <taxon>Ecdysozoa</taxon>
        <taxon>Nematoda</taxon>
        <taxon>Chromadorea</taxon>
        <taxon>Rhabditida</taxon>
        <taxon>Rhabditina</taxon>
        <taxon>Rhabditomorpha</taxon>
        <taxon>Strongyloidea</taxon>
        <taxon>Heterorhabditidae</taxon>
        <taxon>Heterorhabditis</taxon>
    </lineage>
</organism>
<evidence type="ECO:0000256" key="1">
    <source>
        <dbReference type="ARBA" id="ARBA00022723"/>
    </source>
</evidence>